<keyword evidence="2" id="KW-1185">Reference proteome</keyword>
<gene>
    <name evidence="1" type="ORF">CLIB1444_12S01948</name>
</gene>
<reference evidence="1" key="1">
    <citation type="submission" date="2022-06" db="EMBL/GenBank/DDBJ databases">
        <authorList>
            <person name="Legras J.-L."/>
            <person name="Devillers H."/>
            <person name="Grondin C."/>
        </authorList>
    </citation>
    <scope>NUCLEOTIDE SEQUENCE</scope>
    <source>
        <strain evidence="1">CLIB 1444</strain>
    </source>
</reference>
<protein>
    <submittedName>
        <fullName evidence="1">GPI transamidase component Gaa1p</fullName>
    </submittedName>
</protein>
<sequence>MPSQVTSYFRESEWNIVRGYRSELKKLQHLPTEELNQIAEEWLTDSGLKTSYHHGDSSSLYAIMHASRGEDTEAMVLSIPWKTSDGHFNLGGASIGMALGKYFNRMSIWSKNIIIVFTEDSHKSLRQWVEAYHTSLDKTAGSIEAAIILEYNGESDHFDYIEMWYEGLNGQLPNLDFLNTAAQIAYHENIHVSLQNTPGEKVTLNTYKQRLKVFVKGIIGLCLSGIVKPINGAESFSGWSIQAVTLKARGIKGPNDITQMGRVVDSTFRSVNNLLEKFHQSFFFYLLMSPRYFVSIGTYLPSAVLIAVSYALSSLSCLLNTNVSISSFLNSISQVLIIFTSIEFACFLTANLLPFLIFRTVTDDDKNNLVTLIIVGFSTLNIVLSTPFLWKSKYLRISSKLSYSLISFSLFFISMVITMLLILNFSLALLIGLMSLPLTFIQPILKSIDIQPSKSIESFPLMNYLNTMKPHLKLFICLFVSNPIFIIIVTGSSYLGDNGVYNLMTNLITSWNDLQCWTWYIVMLGWFPAWLTISFACLLGKFDFITSSKKLQ</sequence>
<organism evidence="1 2">
    <name type="scientific">[Candida] jaroonii</name>
    <dbReference type="NCBI Taxonomy" id="467808"/>
    <lineage>
        <taxon>Eukaryota</taxon>
        <taxon>Fungi</taxon>
        <taxon>Dikarya</taxon>
        <taxon>Ascomycota</taxon>
        <taxon>Saccharomycotina</taxon>
        <taxon>Pichiomycetes</taxon>
        <taxon>Debaryomycetaceae</taxon>
        <taxon>Yamadazyma</taxon>
    </lineage>
</organism>
<evidence type="ECO:0000313" key="1">
    <source>
        <dbReference type="EMBL" id="CAH6722997.1"/>
    </source>
</evidence>
<evidence type="ECO:0000313" key="2">
    <source>
        <dbReference type="Proteomes" id="UP001152531"/>
    </source>
</evidence>
<accession>A0ACA9YDK3</accession>
<dbReference type="Proteomes" id="UP001152531">
    <property type="component" value="Unassembled WGS sequence"/>
</dbReference>
<dbReference type="EMBL" id="CALSDN010000012">
    <property type="protein sequence ID" value="CAH6722997.1"/>
    <property type="molecule type" value="Genomic_DNA"/>
</dbReference>
<name>A0ACA9YDK3_9ASCO</name>
<proteinExistence type="predicted"/>
<comment type="caution">
    <text evidence="1">The sequence shown here is derived from an EMBL/GenBank/DDBJ whole genome shotgun (WGS) entry which is preliminary data.</text>
</comment>